<reference evidence="3" key="1">
    <citation type="journal article" date="2023" name="Mol. Phylogenet. Evol.">
        <title>Genome-scale phylogeny and comparative genomics of the fungal order Sordariales.</title>
        <authorList>
            <person name="Hensen N."/>
            <person name="Bonometti L."/>
            <person name="Westerberg I."/>
            <person name="Brannstrom I.O."/>
            <person name="Guillou S."/>
            <person name="Cros-Aarteil S."/>
            <person name="Calhoun S."/>
            <person name="Haridas S."/>
            <person name="Kuo A."/>
            <person name="Mondo S."/>
            <person name="Pangilinan J."/>
            <person name="Riley R."/>
            <person name="LaButti K."/>
            <person name="Andreopoulos B."/>
            <person name="Lipzen A."/>
            <person name="Chen C."/>
            <person name="Yan M."/>
            <person name="Daum C."/>
            <person name="Ng V."/>
            <person name="Clum A."/>
            <person name="Steindorff A."/>
            <person name="Ohm R.A."/>
            <person name="Martin F."/>
            <person name="Silar P."/>
            <person name="Natvig D.O."/>
            <person name="Lalanne C."/>
            <person name="Gautier V."/>
            <person name="Ament-Velasquez S.L."/>
            <person name="Kruys A."/>
            <person name="Hutchinson M.I."/>
            <person name="Powell A.J."/>
            <person name="Barry K."/>
            <person name="Miller A.N."/>
            <person name="Grigoriev I.V."/>
            <person name="Debuchy R."/>
            <person name="Gladieux P."/>
            <person name="Hiltunen Thoren M."/>
            <person name="Johannesson H."/>
        </authorList>
    </citation>
    <scope>NUCLEOTIDE SEQUENCE [LARGE SCALE GENOMIC DNA]</scope>
    <source>
        <strain evidence="3">CBS 340.73</strain>
    </source>
</reference>
<dbReference type="PANTHER" id="PTHR21310">
    <property type="entry name" value="AMINOGLYCOSIDE PHOSPHOTRANSFERASE-RELATED-RELATED"/>
    <property type="match status" value="1"/>
</dbReference>
<proteinExistence type="predicted"/>
<dbReference type="InterPro" id="IPR002575">
    <property type="entry name" value="Aminoglycoside_PTrfase"/>
</dbReference>
<dbReference type="InterPro" id="IPR011009">
    <property type="entry name" value="Kinase-like_dom_sf"/>
</dbReference>
<dbReference type="PANTHER" id="PTHR21310:SF58">
    <property type="entry name" value="AMINOGLYCOSIDE PHOSPHOTRANSFERASE DOMAIN-CONTAINING PROTEIN"/>
    <property type="match status" value="1"/>
</dbReference>
<dbReference type="SUPFAM" id="SSF56112">
    <property type="entry name" value="Protein kinase-like (PK-like)"/>
    <property type="match status" value="1"/>
</dbReference>
<dbReference type="AlphaFoldDB" id="A0AAN6S8E3"/>
<dbReference type="Pfam" id="PF01636">
    <property type="entry name" value="APH"/>
    <property type="match status" value="1"/>
</dbReference>
<evidence type="ECO:0000313" key="2">
    <source>
        <dbReference type="EMBL" id="KAK3943596.1"/>
    </source>
</evidence>
<dbReference type="CDD" id="cd05120">
    <property type="entry name" value="APH_ChoK_like"/>
    <property type="match status" value="1"/>
</dbReference>
<gene>
    <name evidence="2" type="ORF">QBC46DRAFT_254035</name>
</gene>
<protein>
    <recommendedName>
        <fullName evidence="1">Aminoglycoside phosphotransferase domain-containing protein</fullName>
    </recommendedName>
</protein>
<keyword evidence="3" id="KW-1185">Reference proteome</keyword>
<organism evidence="2 3">
    <name type="scientific">Diplogelasinospora grovesii</name>
    <dbReference type="NCBI Taxonomy" id="303347"/>
    <lineage>
        <taxon>Eukaryota</taxon>
        <taxon>Fungi</taxon>
        <taxon>Dikarya</taxon>
        <taxon>Ascomycota</taxon>
        <taxon>Pezizomycotina</taxon>
        <taxon>Sordariomycetes</taxon>
        <taxon>Sordariomycetidae</taxon>
        <taxon>Sordariales</taxon>
        <taxon>Diplogelasinosporaceae</taxon>
        <taxon>Diplogelasinospora</taxon>
    </lineage>
</organism>
<dbReference type="InterPro" id="IPR051678">
    <property type="entry name" value="AGP_Transferase"/>
</dbReference>
<dbReference type="EMBL" id="MU853765">
    <property type="protein sequence ID" value="KAK3943596.1"/>
    <property type="molecule type" value="Genomic_DNA"/>
</dbReference>
<comment type="caution">
    <text evidence="2">The sequence shown here is derived from an EMBL/GenBank/DDBJ whole genome shotgun (WGS) entry which is preliminary data.</text>
</comment>
<name>A0AAN6S8E3_9PEZI</name>
<accession>A0AAN6S8E3</accession>
<feature type="domain" description="Aminoglycoside phosphotransferase" evidence="1">
    <location>
        <begin position="354"/>
        <end position="546"/>
    </location>
</feature>
<dbReference type="Proteomes" id="UP001303473">
    <property type="component" value="Unassembled WGS sequence"/>
</dbReference>
<evidence type="ECO:0000313" key="3">
    <source>
        <dbReference type="Proteomes" id="UP001303473"/>
    </source>
</evidence>
<sequence length="578" mass="64537">MGPIQPETRRVLSRVESINLPYPGTELLRSFIVGALDPQSAASYVVERLSGGDSSAGDTLSSDASADAARSLVFDWIYIIESITTKSCPPPPPGPRDLLEITRRDGGKCCITGKAGTRHDPLVVLPVLPVPERWVTGENPRIPDMLDAFFSPGYRDWWFSYVKEPERTPSHHNHWLVRKSAATAFAQGFVKLQRLQSSMIEYEIQPVLVEPVDFVEVDGMYPLLGDHSRSGIKTVDARFVGSHARLSRSIRLLDIARDVAPGVYTSSAPLSRISHSAFKPAAVPVAPLSTLSPTRPFTRIFFKVWSMFPSTVRMAAYDMLRKLGSRLYGQRNVFSTERTVQKLPFGLYLKDMGELDSTRNEFNALQMVRKHTSVPVPEPLDLVVSTSREKAYLLMTQVPGVSLNRCQYVLSDGDLEAISIQMKDYLTQMRAIPNTIGSDMPICNTLGGPIVDPRVRGGVAVGPFADEAAFSQNFRYSDDPSRRGHKIVFTHADLNPRNILVEQVSGRDGAKGWRVTGIVDWATAGFYPDYWDYTKSLFEGFRWQERYNNMVHSVFKEFGDYSKELDIETKAWASGDAV</sequence>
<evidence type="ECO:0000259" key="1">
    <source>
        <dbReference type="Pfam" id="PF01636"/>
    </source>
</evidence>